<keyword evidence="1" id="KW-0812">Transmembrane</keyword>
<keyword evidence="3" id="KW-1185">Reference proteome</keyword>
<dbReference type="KEGG" id="pvo:PVOR_10949"/>
<feature type="transmembrane region" description="Helical" evidence="1">
    <location>
        <begin position="20"/>
        <end position="45"/>
    </location>
</feature>
<protein>
    <submittedName>
        <fullName evidence="2">Uncharacterized protein</fullName>
    </submittedName>
</protein>
<reference evidence="2 3" key="1">
    <citation type="journal article" date="2010" name="BMC Genomics">
        <title>Genome sequence of the pattern forming Paenibacillus vortex bacterium reveals potential for thriving in complex environments.</title>
        <authorList>
            <person name="Sirota-Madi A."/>
            <person name="Olender T."/>
            <person name="Helman Y."/>
            <person name="Ingham C."/>
            <person name="Brainis I."/>
            <person name="Roth D."/>
            <person name="Hagi E."/>
            <person name="Brodsky L."/>
            <person name="Leshkowitz D."/>
            <person name="Galatenko V."/>
            <person name="Nikolaev V."/>
            <person name="Mugasimangalam R.C."/>
            <person name="Bransburg-Zabary S."/>
            <person name="Gutnick D.L."/>
            <person name="Lancet D."/>
            <person name="Ben-Jacob E."/>
        </authorList>
    </citation>
    <scope>NUCLEOTIDE SEQUENCE [LARGE SCALE GENOMIC DNA]</scope>
    <source>
        <strain evidence="2 3">V453</strain>
    </source>
</reference>
<dbReference type="Proteomes" id="UP000003094">
    <property type="component" value="Unassembled WGS sequence"/>
</dbReference>
<name>A0A2R9SXD6_9BACL</name>
<sequence>MHTIFWNGNEIQTYVPSNRTYVILVISIFFDRVLTITMDFTSFLVK</sequence>
<evidence type="ECO:0000256" key="1">
    <source>
        <dbReference type="SAM" id="Phobius"/>
    </source>
</evidence>
<comment type="caution">
    <text evidence="2">The sequence shown here is derived from an EMBL/GenBank/DDBJ whole genome shotgun (WGS) entry which is preliminary data.</text>
</comment>
<gene>
    <name evidence="2" type="ORF">PVOR_10949</name>
</gene>
<proteinExistence type="predicted"/>
<evidence type="ECO:0000313" key="2">
    <source>
        <dbReference type="EMBL" id="EFU42042.1"/>
    </source>
</evidence>
<accession>A0A2R9SXD6</accession>
<dbReference type="EMBL" id="ADHJ01000017">
    <property type="protein sequence ID" value="EFU42042.1"/>
    <property type="molecule type" value="Genomic_DNA"/>
</dbReference>
<keyword evidence="1" id="KW-1133">Transmembrane helix</keyword>
<keyword evidence="1" id="KW-0472">Membrane</keyword>
<organism evidence="2 3">
    <name type="scientific">Paenibacillus vortex V453</name>
    <dbReference type="NCBI Taxonomy" id="715225"/>
    <lineage>
        <taxon>Bacteria</taxon>
        <taxon>Bacillati</taxon>
        <taxon>Bacillota</taxon>
        <taxon>Bacilli</taxon>
        <taxon>Bacillales</taxon>
        <taxon>Paenibacillaceae</taxon>
        <taxon>Paenibacillus</taxon>
    </lineage>
</organism>
<evidence type="ECO:0000313" key="3">
    <source>
        <dbReference type="Proteomes" id="UP000003094"/>
    </source>
</evidence>
<dbReference type="AlphaFoldDB" id="A0A2R9SXD6"/>